<dbReference type="SUPFAM" id="SSF53474">
    <property type="entry name" value="alpha/beta-Hydrolases"/>
    <property type="match status" value="1"/>
</dbReference>
<name>A0ABS4MEQ7_9LACO</name>
<dbReference type="Pfam" id="PF12146">
    <property type="entry name" value="Hydrolase_4"/>
    <property type="match status" value="1"/>
</dbReference>
<dbReference type="Proteomes" id="UP001519292">
    <property type="component" value="Unassembled WGS sequence"/>
</dbReference>
<dbReference type="PANTHER" id="PTHR43798:SF5">
    <property type="entry name" value="MONOACYLGLYCEROL LIPASE ABHD6"/>
    <property type="match status" value="1"/>
</dbReference>
<protein>
    <submittedName>
        <fullName evidence="2">Pimeloyl-ACP methyl ester carboxylesterase</fullName>
    </submittedName>
</protein>
<evidence type="ECO:0000313" key="3">
    <source>
        <dbReference type="Proteomes" id="UP001519292"/>
    </source>
</evidence>
<dbReference type="PANTHER" id="PTHR43798">
    <property type="entry name" value="MONOACYLGLYCEROL LIPASE"/>
    <property type="match status" value="1"/>
</dbReference>
<dbReference type="EMBL" id="JAGGLU010000006">
    <property type="protein sequence ID" value="MBP2058170.1"/>
    <property type="molecule type" value="Genomic_DNA"/>
</dbReference>
<dbReference type="Gene3D" id="3.40.50.1820">
    <property type="entry name" value="alpha/beta hydrolase"/>
    <property type="match status" value="1"/>
</dbReference>
<dbReference type="InterPro" id="IPR022742">
    <property type="entry name" value="Hydrolase_4"/>
</dbReference>
<dbReference type="InterPro" id="IPR050266">
    <property type="entry name" value="AB_hydrolase_sf"/>
</dbReference>
<dbReference type="InterPro" id="IPR029058">
    <property type="entry name" value="AB_hydrolase_fold"/>
</dbReference>
<accession>A0ABS4MEQ7</accession>
<dbReference type="RefSeq" id="WP_209686910.1">
    <property type="nucleotide sequence ID" value="NZ_JAGGLU010000006.1"/>
</dbReference>
<evidence type="ECO:0000313" key="2">
    <source>
        <dbReference type="EMBL" id="MBP2058170.1"/>
    </source>
</evidence>
<feature type="domain" description="Serine aminopeptidase S33" evidence="1">
    <location>
        <begin position="29"/>
        <end position="138"/>
    </location>
</feature>
<reference evidence="2 3" key="1">
    <citation type="submission" date="2021-03" db="EMBL/GenBank/DDBJ databases">
        <title>Genomic Encyclopedia of Type Strains, Phase IV (KMG-IV): sequencing the most valuable type-strain genomes for metagenomic binning, comparative biology and taxonomic classification.</title>
        <authorList>
            <person name="Goeker M."/>
        </authorList>
    </citation>
    <scope>NUCLEOTIDE SEQUENCE [LARGE SCALE GENOMIC DNA]</scope>
    <source>
        <strain evidence="2 3">DSM 101872</strain>
    </source>
</reference>
<proteinExistence type="predicted"/>
<sequence length="249" mass="27598">MSRVEIQRDGLTLVGERLEPFGEIYDMAILFHGFKGTKNDPLIKETANKLWEENVASVRFDFNGSGESDGEFKDMTILNEVADAKAILDYVRTDPHVRNIYLVGHSQGGVVASMLAGLYPNIIKKLVLLAPAATLKSDAQKGFLQGVHYDPKNIPDSIRLGKFTIGGLYLRTAQIVPIYETAARFTGPVCLIHGTSDTIVSPGASKKYHEIYQNSTLHLIDDASHSFKGEYTSQALQFVVDFLRPAQFY</sequence>
<evidence type="ECO:0000259" key="1">
    <source>
        <dbReference type="Pfam" id="PF12146"/>
    </source>
</evidence>
<keyword evidence="3" id="KW-1185">Reference proteome</keyword>
<organism evidence="2 3">
    <name type="scientific">Lactobacillus colini</name>
    <dbReference type="NCBI Taxonomy" id="1819254"/>
    <lineage>
        <taxon>Bacteria</taxon>
        <taxon>Bacillati</taxon>
        <taxon>Bacillota</taxon>
        <taxon>Bacilli</taxon>
        <taxon>Lactobacillales</taxon>
        <taxon>Lactobacillaceae</taxon>
        <taxon>Lactobacillus</taxon>
    </lineage>
</organism>
<comment type="caution">
    <text evidence="2">The sequence shown here is derived from an EMBL/GenBank/DDBJ whole genome shotgun (WGS) entry which is preliminary data.</text>
</comment>
<gene>
    <name evidence="2" type="ORF">J2Z60_001347</name>
</gene>